<evidence type="ECO:0000259" key="2">
    <source>
        <dbReference type="Pfam" id="PF26591"/>
    </source>
</evidence>
<keyword evidence="1" id="KW-1133">Transmembrane helix</keyword>
<sequence>AAVNASGIAVLELEERPSLVVDGQYVPRDWWRAEQLYSSASDRAKIPANYPEFQKLVEFVLVTLLWFLPAALAVYGFDYVTGGAALGLRDQQ</sequence>
<dbReference type="Proteomes" id="UP000011648">
    <property type="component" value="Unassembled WGS sequence"/>
</dbReference>
<accession>M0A5C9</accession>
<dbReference type="AlphaFoldDB" id="M0A5C9"/>
<keyword evidence="1" id="KW-0472">Membrane</keyword>
<proteinExistence type="predicted"/>
<dbReference type="Pfam" id="PF26591">
    <property type="entry name" value="DUF8186_C"/>
    <property type="match status" value="1"/>
</dbReference>
<protein>
    <recommendedName>
        <fullName evidence="2">DUF8186 domain-containing protein</fullName>
    </recommendedName>
</protein>
<dbReference type="InterPro" id="IPR058911">
    <property type="entry name" value="DUF8186_C"/>
</dbReference>
<evidence type="ECO:0000256" key="1">
    <source>
        <dbReference type="SAM" id="Phobius"/>
    </source>
</evidence>
<evidence type="ECO:0000313" key="3">
    <source>
        <dbReference type="EMBL" id="ELY93112.1"/>
    </source>
</evidence>
<reference evidence="3 4" key="1">
    <citation type="journal article" date="2014" name="PLoS Genet.">
        <title>Phylogenetically driven sequencing of extremely halophilic archaea reveals strategies for static and dynamic osmo-response.</title>
        <authorList>
            <person name="Becker E.A."/>
            <person name="Seitzer P.M."/>
            <person name="Tritt A."/>
            <person name="Larsen D."/>
            <person name="Krusor M."/>
            <person name="Yao A.I."/>
            <person name="Wu D."/>
            <person name="Madern D."/>
            <person name="Eisen J.A."/>
            <person name="Darling A.E."/>
            <person name="Facciotti M.T."/>
        </authorList>
    </citation>
    <scope>NUCLEOTIDE SEQUENCE [LARGE SCALE GENOMIC DNA]</scope>
    <source>
        <strain evidence="3 4">DSM 12281</strain>
    </source>
</reference>
<organism evidence="3 4">
    <name type="scientific">Natrialba taiwanensis DSM 12281</name>
    <dbReference type="NCBI Taxonomy" id="1230458"/>
    <lineage>
        <taxon>Archaea</taxon>
        <taxon>Methanobacteriati</taxon>
        <taxon>Methanobacteriota</taxon>
        <taxon>Stenosarchaea group</taxon>
        <taxon>Halobacteria</taxon>
        <taxon>Halobacteriales</taxon>
        <taxon>Natrialbaceae</taxon>
        <taxon>Natrialba</taxon>
    </lineage>
</organism>
<dbReference type="EMBL" id="AOIL01000020">
    <property type="protein sequence ID" value="ELY93112.1"/>
    <property type="molecule type" value="Genomic_DNA"/>
</dbReference>
<comment type="caution">
    <text evidence="3">The sequence shown here is derived from an EMBL/GenBank/DDBJ whole genome shotgun (WGS) entry which is preliminary data.</text>
</comment>
<keyword evidence="4" id="KW-1185">Reference proteome</keyword>
<gene>
    <name evidence="3" type="ORF">C484_07853</name>
</gene>
<feature type="domain" description="DUF8186" evidence="2">
    <location>
        <begin position="3"/>
        <end position="43"/>
    </location>
</feature>
<dbReference type="PATRIC" id="fig|1230458.4.peg.1566"/>
<feature type="non-terminal residue" evidence="3">
    <location>
        <position position="1"/>
    </location>
</feature>
<feature type="transmembrane region" description="Helical" evidence="1">
    <location>
        <begin position="56"/>
        <end position="77"/>
    </location>
</feature>
<name>M0A5C9_9EURY</name>
<keyword evidence="1" id="KW-0812">Transmembrane</keyword>
<evidence type="ECO:0000313" key="4">
    <source>
        <dbReference type="Proteomes" id="UP000011648"/>
    </source>
</evidence>